<keyword evidence="2" id="KW-1185">Reference proteome</keyword>
<dbReference type="Proteomes" id="UP000287470">
    <property type="component" value="Unassembled WGS sequence"/>
</dbReference>
<gene>
    <name evidence="1" type="ORF">D2E24_1713</name>
</gene>
<accession>A0A430FJT5</accession>
<sequence>MNMQRVSVRGLSILIPQMLDRLDRLPDDPPEMTAFAGQTGQAACVVFLQPIPPDRSMPFGDERAVVDGIHRTLAGDQGLIEVVGGTADSGRSVMWSIVKTVSQEDGVQYGLTLHLDCAGFVVQVQAFASEVGVTGIREAQVYEFARQHGWVDEHGHGWARDPYDDGYGRGVLMNLSEDDGFDDSFPEHPLSVVRAFVSAFVGCN</sequence>
<dbReference type="EMBL" id="QXGK01000020">
    <property type="protein sequence ID" value="RSX53042.1"/>
    <property type="molecule type" value="Genomic_DNA"/>
</dbReference>
<protein>
    <submittedName>
        <fullName evidence="1">Uncharacterized protein</fullName>
    </submittedName>
</protein>
<evidence type="ECO:0000313" key="1">
    <source>
        <dbReference type="EMBL" id="RSX53042.1"/>
    </source>
</evidence>
<reference evidence="1 2" key="1">
    <citation type="submission" date="2018-09" db="EMBL/GenBank/DDBJ databases">
        <title>Characterization of the phylogenetic diversity of five novel species belonging to the genus Bifidobacterium.</title>
        <authorList>
            <person name="Lugli G.A."/>
            <person name="Duranti S."/>
            <person name="Milani C."/>
        </authorList>
    </citation>
    <scope>NUCLEOTIDE SEQUENCE [LARGE SCALE GENOMIC DNA]</scope>
    <source>
        <strain evidence="1 2">2033B</strain>
    </source>
</reference>
<proteinExistence type="predicted"/>
<dbReference type="AlphaFoldDB" id="A0A430FJT5"/>
<evidence type="ECO:0000313" key="2">
    <source>
        <dbReference type="Proteomes" id="UP000287470"/>
    </source>
</evidence>
<name>A0A430FJT5_9BIFI</name>
<dbReference type="RefSeq" id="WP_125968963.1">
    <property type="nucleotide sequence ID" value="NZ_QXGK01000020.1"/>
</dbReference>
<organism evidence="1 2">
    <name type="scientific">Bifidobacterium samirii</name>
    <dbReference type="NCBI Taxonomy" id="2306974"/>
    <lineage>
        <taxon>Bacteria</taxon>
        <taxon>Bacillati</taxon>
        <taxon>Actinomycetota</taxon>
        <taxon>Actinomycetes</taxon>
        <taxon>Bifidobacteriales</taxon>
        <taxon>Bifidobacteriaceae</taxon>
        <taxon>Bifidobacterium</taxon>
    </lineage>
</organism>
<comment type="caution">
    <text evidence="1">The sequence shown here is derived from an EMBL/GenBank/DDBJ whole genome shotgun (WGS) entry which is preliminary data.</text>
</comment>
<dbReference type="OrthoDB" id="1551126at2"/>